<keyword evidence="2" id="KW-1185">Reference proteome</keyword>
<dbReference type="PATRIC" id="fig|1566026.4.peg.2595"/>
<proteinExistence type="predicted"/>
<evidence type="ECO:0000313" key="2">
    <source>
        <dbReference type="Proteomes" id="UP000036908"/>
    </source>
</evidence>
<gene>
    <name evidence="1" type="ORF">OB69_04105</name>
</gene>
<reference evidence="2" key="1">
    <citation type="submission" date="2014-11" db="EMBL/GenBank/DDBJ databases">
        <title>Genome sequencing of Roseivirga sp. D-25.</title>
        <authorList>
            <person name="Selvaratnam C."/>
            <person name="Thevarajoo S."/>
            <person name="Goh K.M."/>
            <person name="Eee R."/>
            <person name="Chan K.-G."/>
            <person name="Chong C.S."/>
        </authorList>
    </citation>
    <scope>NUCLEOTIDE SEQUENCE [LARGE SCALE GENOMIC DNA]</scope>
    <source>
        <strain evidence="2">D-25</strain>
    </source>
</reference>
<dbReference type="EMBL" id="JSVA01000004">
    <property type="protein sequence ID" value="KOF04170.1"/>
    <property type="molecule type" value="Genomic_DNA"/>
</dbReference>
<accession>A0A0L8APM2</accession>
<evidence type="ECO:0000313" key="1">
    <source>
        <dbReference type="EMBL" id="KOF04170.1"/>
    </source>
</evidence>
<protein>
    <submittedName>
        <fullName evidence="1">Uncharacterized protein</fullName>
    </submittedName>
</protein>
<dbReference type="RefSeq" id="WP_053222410.1">
    <property type="nucleotide sequence ID" value="NZ_JSVA01000004.1"/>
</dbReference>
<dbReference type="AlphaFoldDB" id="A0A0L8APM2"/>
<organism evidence="1 2">
    <name type="scientific">Roseivirga seohaensis subsp. aquiponti</name>
    <dbReference type="NCBI Taxonomy" id="1566026"/>
    <lineage>
        <taxon>Bacteria</taxon>
        <taxon>Pseudomonadati</taxon>
        <taxon>Bacteroidota</taxon>
        <taxon>Cytophagia</taxon>
        <taxon>Cytophagales</taxon>
        <taxon>Roseivirgaceae</taxon>
        <taxon>Roseivirga</taxon>
    </lineage>
</organism>
<comment type="caution">
    <text evidence="1">The sequence shown here is derived from an EMBL/GenBank/DDBJ whole genome shotgun (WGS) entry which is preliminary data.</text>
</comment>
<dbReference type="Proteomes" id="UP000036908">
    <property type="component" value="Unassembled WGS sequence"/>
</dbReference>
<sequence>MMKPETGMPTPSTRKEFEQNVGVLYEDMLKAFDSKNRDLIRNKVWSTGQHLEKVKVLPNGRLHLSTIDERIRLQSNMMDWMKRMPPPDISSESS</sequence>
<name>A0A0L8APM2_9BACT</name>
<dbReference type="OrthoDB" id="1269016at2"/>